<protein>
    <submittedName>
        <fullName evidence="4">M23 family metallopeptidase</fullName>
    </submittedName>
</protein>
<sequence length="365" mass="38684">MVPSRGRRSLLVLLLSVLLLGPAPGFRPAAVAAAPAAPVPAAVGGRSPGPGASAEVERLYEQAARATEAYERGRRAADTQRALARRLQGELARQRAEVARLRDRIGEIARAQYRGGGTLALTARLLLAGDPDELMRSQRITRQAGRVVNRLLDNARRAEGRLDRAERRARAAWRDLERRGVRLAVLRKDIEARLRRAQARLQAEASRSAAAGRCPGSTGVRPAPPARAAGPAWVAPVTGYVLSAGFASAGAHWAHRHTGQDFAVGIGTPVRSVGAGRVESVSCGGAFGIQVLVRHGGGWYSQYAHLAAAGVVRGQRVAAGQRIGQSGNTGNSTGPHLHFEVRLTPYLGSGVDPARWLREHGVPLG</sequence>
<dbReference type="PANTHER" id="PTHR21666">
    <property type="entry name" value="PEPTIDASE-RELATED"/>
    <property type="match status" value="1"/>
</dbReference>
<evidence type="ECO:0000256" key="1">
    <source>
        <dbReference type="SAM" id="Coils"/>
    </source>
</evidence>
<accession>A0ABT2CCL8</accession>
<dbReference type="InterPro" id="IPR011055">
    <property type="entry name" value="Dup_hybrid_motif"/>
</dbReference>
<gene>
    <name evidence="4" type="ORF">NX801_05680</name>
</gene>
<feature type="coiled-coil region" evidence="1">
    <location>
        <begin position="77"/>
        <end position="111"/>
    </location>
</feature>
<dbReference type="CDD" id="cd12797">
    <property type="entry name" value="M23_peptidase"/>
    <property type="match status" value="1"/>
</dbReference>
<keyword evidence="2" id="KW-0732">Signal</keyword>
<keyword evidence="1" id="KW-0175">Coiled coil</keyword>
<comment type="caution">
    <text evidence="4">The sequence shown here is derived from an EMBL/GenBank/DDBJ whole genome shotgun (WGS) entry which is preliminary data.</text>
</comment>
<evidence type="ECO:0000313" key="5">
    <source>
        <dbReference type="Proteomes" id="UP001431313"/>
    </source>
</evidence>
<feature type="signal peptide" evidence="2">
    <location>
        <begin position="1"/>
        <end position="29"/>
    </location>
</feature>
<dbReference type="SUPFAM" id="SSF51261">
    <property type="entry name" value="Duplicated hybrid motif"/>
    <property type="match status" value="1"/>
</dbReference>
<keyword evidence="5" id="KW-1185">Reference proteome</keyword>
<dbReference type="PANTHER" id="PTHR21666:SF270">
    <property type="entry name" value="MUREIN HYDROLASE ACTIVATOR ENVC"/>
    <property type="match status" value="1"/>
</dbReference>
<dbReference type="RefSeq" id="WP_258785877.1">
    <property type="nucleotide sequence ID" value="NZ_JANUGQ010000003.1"/>
</dbReference>
<dbReference type="InterPro" id="IPR050570">
    <property type="entry name" value="Cell_wall_metabolism_enzyme"/>
</dbReference>
<feature type="domain" description="M23ase beta-sheet core" evidence="3">
    <location>
        <begin position="256"/>
        <end position="343"/>
    </location>
</feature>
<reference evidence="4" key="1">
    <citation type="submission" date="2022-08" db="EMBL/GenBank/DDBJ databases">
        <authorList>
            <person name="Somphong A."/>
            <person name="Phongsopitanun W."/>
        </authorList>
    </citation>
    <scope>NUCLEOTIDE SEQUENCE</scope>
    <source>
        <strain evidence="4">LP05-1</strain>
    </source>
</reference>
<feature type="coiled-coil region" evidence="1">
    <location>
        <begin position="148"/>
        <end position="207"/>
    </location>
</feature>
<dbReference type="EMBL" id="JANUGQ010000003">
    <property type="protein sequence ID" value="MCS0635154.1"/>
    <property type="molecule type" value="Genomic_DNA"/>
</dbReference>
<evidence type="ECO:0000256" key="2">
    <source>
        <dbReference type="SAM" id="SignalP"/>
    </source>
</evidence>
<name>A0ABT2CCL8_9ACTN</name>
<dbReference type="Gene3D" id="2.70.70.10">
    <property type="entry name" value="Glucose Permease (Domain IIA)"/>
    <property type="match status" value="1"/>
</dbReference>
<dbReference type="Proteomes" id="UP001431313">
    <property type="component" value="Unassembled WGS sequence"/>
</dbReference>
<feature type="chain" id="PRO_5046781342" evidence="2">
    <location>
        <begin position="30"/>
        <end position="365"/>
    </location>
</feature>
<proteinExistence type="predicted"/>
<organism evidence="4 5">
    <name type="scientific">Streptomyces pyxinae</name>
    <dbReference type="NCBI Taxonomy" id="2970734"/>
    <lineage>
        <taxon>Bacteria</taxon>
        <taxon>Bacillati</taxon>
        <taxon>Actinomycetota</taxon>
        <taxon>Actinomycetes</taxon>
        <taxon>Kitasatosporales</taxon>
        <taxon>Streptomycetaceae</taxon>
        <taxon>Streptomyces</taxon>
    </lineage>
</organism>
<evidence type="ECO:0000259" key="3">
    <source>
        <dbReference type="Pfam" id="PF01551"/>
    </source>
</evidence>
<dbReference type="InterPro" id="IPR016047">
    <property type="entry name" value="M23ase_b-sheet_dom"/>
</dbReference>
<evidence type="ECO:0000313" key="4">
    <source>
        <dbReference type="EMBL" id="MCS0635154.1"/>
    </source>
</evidence>
<dbReference type="Pfam" id="PF01551">
    <property type="entry name" value="Peptidase_M23"/>
    <property type="match status" value="1"/>
</dbReference>